<accession>A0AAQ4EL72</accession>
<evidence type="ECO:0000256" key="1">
    <source>
        <dbReference type="SAM" id="MobiDB-lite"/>
    </source>
</evidence>
<evidence type="ECO:0000313" key="2">
    <source>
        <dbReference type="EMBL" id="KAK8775430.1"/>
    </source>
</evidence>
<keyword evidence="3" id="KW-1185">Reference proteome</keyword>
<dbReference type="Proteomes" id="UP001321473">
    <property type="component" value="Unassembled WGS sequence"/>
</dbReference>
<proteinExistence type="predicted"/>
<reference evidence="2 3" key="1">
    <citation type="journal article" date="2023" name="Arcadia Sci">
        <title>De novo assembly of a long-read Amblyomma americanum tick genome.</title>
        <authorList>
            <person name="Chou S."/>
            <person name="Poskanzer K.E."/>
            <person name="Rollins M."/>
            <person name="Thuy-Boun P.S."/>
        </authorList>
    </citation>
    <scope>NUCLEOTIDE SEQUENCE [LARGE SCALE GENOMIC DNA]</scope>
    <source>
        <strain evidence="2">F_SG_1</strain>
        <tissue evidence="2">Salivary glands</tissue>
    </source>
</reference>
<name>A0AAQ4EL72_AMBAM</name>
<gene>
    <name evidence="2" type="ORF">V5799_031225</name>
</gene>
<feature type="region of interest" description="Disordered" evidence="1">
    <location>
        <begin position="39"/>
        <end position="80"/>
    </location>
</feature>
<protein>
    <submittedName>
        <fullName evidence="2">Uncharacterized protein</fullName>
    </submittedName>
</protein>
<evidence type="ECO:0000313" key="3">
    <source>
        <dbReference type="Proteomes" id="UP001321473"/>
    </source>
</evidence>
<organism evidence="2 3">
    <name type="scientific">Amblyomma americanum</name>
    <name type="common">Lone star tick</name>
    <dbReference type="NCBI Taxonomy" id="6943"/>
    <lineage>
        <taxon>Eukaryota</taxon>
        <taxon>Metazoa</taxon>
        <taxon>Ecdysozoa</taxon>
        <taxon>Arthropoda</taxon>
        <taxon>Chelicerata</taxon>
        <taxon>Arachnida</taxon>
        <taxon>Acari</taxon>
        <taxon>Parasitiformes</taxon>
        <taxon>Ixodida</taxon>
        <taxon>Ixodoidea</taxon>
        <taxon>Ixodidae</taxon>
        <taxon>Amblyomminae</taxon>
        <taxon>Amblyomma</taxon>
    </lineage>
</organism>
<sequence length="291" mass="32256">MSELTRHLESQGAQFLDVARSLKKSEAYTKSVMAGKMEMDHDGSSELAPHSRSDRSSEASTNQDGGLPSEGGVSRTATMTSPWRSEKMLVLRKLECIADVSLSALEHLRQKVQAHLSRRPVIARCERVSSYSGGLPVVDSTLWAPPWQTDCSAVEYLVTLTNGGEIMNAPRGLYWTIAEVMAWHRRDSYVTVAVGTCNNSFEPFAYLEVRLKCFGLLKETSFPLSPDCCVTLLHKVPTKNCVLPRMPDICVDGGLNRFACLFRTELRVLNDRGFLQDGELKLGVVLVEEQG</sequence>
<comment type="caution">
    <text evidence="2">The sequence shown here is derived from an EMBL/GenBank/DDBJ whole genome shotgun (WGS) entry which is preliminary data.</text>
</comment>
<dbReference type="AlphaFoldDB" id="A0AAQ4EL72"/>
<dbReference type="EMBL" id="JARKHS020014157">
    <property type="protein sequence ID" value="KAK8775430.1"/>
    <property type="molecule type" value="Genomic_DNA"/>
</dbReference>
<feature type="compositionally biased region" description="Basic and acidic residues" evidence="1">
    <location>
        <begin position="39"/>
        <end position="57"/>
    </location>
</feature>